<evidence type="ECO:0000313" key="2">
    <source>
        <dbReference type="Proteomes" id="UP000515596"/>
    </source>
</evidence>
<dbReference type="AlphaFoldDB" id="A0A7G5CC98"/>
<proteinExistence type="predicted"/>
<organism evidence="1 2">
    <name type="scientific">Wolbachia pipientis</name>
    <dbReference type="NCBI Taxonomy" id="955"/>
    <lineage>
        <taxon>Bacteria</taxon>
        <taxon>Pseudomonadati</taxon>
        <taxon>Pseudomonadota</taxon>
        <taxon>Alphaproteobacteria</taxon>
        <taxon>Rickettsiales</taxon>
        <taxon>Anaplasmataceae</taxon>
        <taxon>Wolbachieae</taxon>
        <taxon>Wolbachia</taxon>
    </lineage>
</organism>
<dbReference type="Proteomes" id="UP000515596">
    <property type="component" value="Chromosome"/>
</dbReference>
<gene>
    <name evidence="1" type="ORF">HC356_01670</name>
</gene>
<reference evidence="1 2" key="1">
    <citation type="journal article" date="2020" name="Mol. Biol. Evol.">
        <title>Life and death of selfish genes: comparative genomics reveals the dynamic evolution of cytoplasmic incompatibility.</title>
        <authorList>
            <person name="Martinez J."/>
            <person name="Klasson L."/>
            <person name="Welch J."/>
            <person name="Jiggins F.M."/>
        </authorList>
    </citation>
    <scope>NUCLEOTIDE SEQUENCE [LARGE SCALE GENOMIC DNA]</scope>
    <source>
        <strain evidence="1">WNik</strain>
    </source>
</reference>
<accession>A0A7G5CC98</accession>
<protein>
    <submittedName>
        <fullName evidence="1">Uncharacterized protein</fullName>
    </submittedName>
</protein>
<dbReference type="EMBL" id="CP050530">
    <property type="protein sequence ID" value="QMV46832.1"/>
    <property type="molecule type" value="Genomic_DNA"/>
</dbReference>
<name>A0A7G5CC98_WOLPI</name>
<dbReference type="RefSeq" id="WP_182183794.1">
    <property type="nucleotide sequence ID" value="NZ_CP050530.1"/>
</dbReference>
<evidence type="ECO:0000313" key="1">
    <source>
        <dbReference type="EMBL" id="QMV46832.1"/>
    </source>
</evidence>
<sequence>MRYKSNLYQEERCHPSSLFLVIRVAPFFVIPVPRLLGSRKLNSTPSKCTIRTRFQTGMTPYLTVIPRFIRGISSASKRSR</sequence>